<evidence type="ECO:0000313" key="2">
    <source>
        <dbReference type="EMBL" id="ALN78673.1"/>
    </source>
</evidence>
<feature type="region of interest" description="Disordered" evidence="1">
    <location>
        <begin position="374"/>
        <end position="411"/>
    </location>
</feature>
<organism evidence="2 3">
    <name type="scientific">Lysobacter antibioticus</name>
    <dbReference type="NCBI Taxonomy" id="84531"/>
    <lineage>
        <taxon>Bacteria</taxon>
        <taxon>Pseudomonadati</taxon>
        <taxon>Pseudomonadota</taxon>
        <taxon>Gammaproteobacteria</taxon>
        <taxon>Lysobacterales</taxon>
        <taxon>Lysobacteraceae</taxon>
        <taxon>Lysobacter</taxon>
    </lineage>
</organism>
<protein>
    <submittedName>
        <fullName evidence="2">KWG Leptospira family protein</fullName>
    </submittedName>
</protein>
<dbReference type="PROSITE" id="PS51257">
    <property type="entry name" value="PROKAR_LIPOPROTEIN"/>
    <property type="match status" value="1"/>
</dbReference>
<dbReference type="EMBL" id="CP011129">
    <property type="protein sequence ID" value="ALN78673.1"/>
    <property type="molecule type" value="Genomic_DNA"/>
</dbReference>
<dbReference type="PANTHER" id="PTHR37841">
    <property type="entry name" value="GLR2918 PROTEIN"/>
    <property type="match status" value="1"/>
</dbReference>
<dbReference type="InterPro" id="IPR032774">
    <property type="entry name" value="WG_beta_rep"/>
</dbReference>
<dbReference type="PATRIC" id="fig|84531.8.peg.536"/>
<dbReference type="PANTHER" id="PTHR37841:SF1">
    <property type="entry name" value="DUF3298 DOMAIN-CONTAINING PROTEIN"/>
    <property type="match status" value="1"/>
</dbReference>
<gene>
    <name evidence="2" type="ORF">LA76x_0512</name>
</gene>
<dbReference type="Pfam" id="PF14903">
    <property type="entry name" value="WG_beta_rep"/>
    <property type="match status" value="2"/>
</dbReference>
<feature type="compositionally biased region" description="Basic and acidic residues" evidence="1">
    <location>
        <begin position="375"/>
        <end position="391"/>
    </location>
</feature>
<name>A0A0S2F5C2_LYSAN</name>
<dbReference type="Proteomes" id="UP000060787">
    <property type="component" value="Chromosome"/>
</dbReference>
<sequence length="411" mass="45263">MSKIVQVAAIALVCSISGCAPVRYYQALAGKSVAEPEPPKIVERGQRAPSHEKVTAMSDGLYLARIRKHGEQRFGVVDRSGRVVIPIGYQYLTDLGGRGFVAIGSQSLRGFDRQGNETSTTLFERELHFRNGQAVAVVKAVVGGSSEERYGVIDTRGKTVIPFEYSGIFESSTDASPTVSWYRVRRDIAGPGEPGKIRAGLLDARGRTVLPIAYYDVSPGIDRQGLDRGWATVFEQEHEGVAVNFITGVRMHRTGGSFYGRTVGYSALLNPPPEALNQYQKMQYRKEHAERYRLELFDTQGKLVYDQSDIGATWDLRGLIAVSRTNKFALLDADGRPLTLFKYDEVKDYGGGQALMVADGKVVCIDAAHAPGTERPARECTRATTKKEGGKPKRRQRDPIAVPAVYPRYRG</sequence>
<keyword evidence="3" id="KW-1185">Reference proteome</keyword>
<evidence type="ECO:0000313" key="3">
    <source>
        <dbReference type="Proteomes" id="UP000060787"/>
    </source>
</evidence>
<evidence type="ECO:0000256" key="1">
    <source>
        <dbReference type="SAM" id="MobiDB-lite"/>
    </source>
</evidence>
<reference evidence="2 3" key="1">
    <citation type="journal article" date="2015" name="BMC Genomics">
        <title>Comparative genomics and metabolic profiling of the genus Lysobacter.</title>
        <authorList>
            <person name="de Bruijn I."/>
            <person name="Cheng X."/>
            <person name="de Jager V."/>
            <person name="Exposito R.G."/>
            <person name="Watrous J."/>
            <person name="Patel N."/>
            <person name="Postma J."/>
            <person name="Dorrestein P.C."/>
            <person name="Kobayashi D."/>
            <person name="Raaijmakers J.M."/>
        </authorList>
    </citation>
    <scope>NUCLEOTIDE SEQUENCE [LARGE SCALE GENOMIC DNA]</scope>
    <source>
        <strain evidence="2 3">76</strain>
    </source>
</reference>
<accession>A0A0S2F5C2</accession>
<dbReference type="KEGG" id="lab:LA76x_0512"/>
<proteinExistence type="predicted"/>
<dbReference type="RefSeq" id="WP_057916442.1">
    <property type="nucleotide sequence ID" value="NZ_CP011129.1"/>
</dbReference>
<dbReference type="AlphaFoldDB" id="A0A0S2F5C2"/>